<evidence type="ECO:0000313" key="15">
    <source>
        <dbReference type="Proteomes" id="UP000028007"/>
    </source>
</evidence>
<keyword evidence="8 14" id="KW-0675">Receptor</keyword>
<evidence type="ECO:0000256" key="7">
    <source>
        <dbReference type="ARBA" id="ARBA00023136"/>
    </source>
</evidence>
<comment type="similarity">
    <text evidence="10 11">Belongs to the TonB-dependent receptor family.</text>
</comment>
<keyword evidence="3 10" id="KW-1134">Transmembrane beta strand</keyword>
<evidence type="ECO:0000256" key="9">
    <source>
        <dbReference type="ARBA" id="ARBA00023237"/>
    </source>
</evidence>
<evidence type="ECO:0000256" key="2">
    <source>
        <dbReference type="ARBA" id="ARBA00022448"/>
    </source>
</evidence>
<evidence type="ECO:0000259" key="12">
    <source>
        <dbReference type="Pfam" id="PF00593"/>
    </source>
</evidence>
<dbReference type="InterPro" id="IPR039426">
    <property type="entry name" value="TonB-dep_rcpt-like"/>
</dbReference>
<protein>
    <submittedName>
        <fullName evidence="14">TonB-dependent receptor</fullName>
    </submittedName>
</protein>
<dbReference type="PANTHER" id="PTHR30069">
    <property type="entry name" value="TONB-DEPENDENT OUTER MEMBRANE RECEPTOR"/>
    <property type="match status" value="1"/>
</dbReference>
<gene>
    <name evidence="14" type="ORF">N180_19330</name>
</gene>
<dbReference type="GO" id="GO:0015344">
    <property type="term" value="F:siderophore uptake transmembrane transporter activity"/>
    <property type="evidence" value="ECO:0007669"/>
    <property type="project" value="TreeGrafter"/>
</dbReference>
<keyword evidence="15" id="KW-1185">Reference proteome</keyword>
<dbReference type="RefSeq" id="WP_037445253.1">
    <property type="nucleotide sequence ID" value="NZ_JNFF01000120.1"/>
</dbReference>
<dbReference type="EMBL" id="JNFF01000120">
    <property type="protein sequence ID" value="KEQ28037.1"/>
    <property type="molecule type" value="Genomic_DNA"/>
</dbReference>
<evidence type="ECO:0000256" key="3">
    <source>
        <dbReference type="ARBA" id="ARBA00022452"/>
    </source>
</evidence>
<evidence type="ECO:0000256" key="8">
    <source>
        <dbReference type="ARBA" id="ARBA00023170"/>
    </source>
</evidence>
<dbReference type="InterPro" id="IPR037066">
    <property type="entry name" value="Plug_dom_sf"/>
</dbReference>
<reference evidence="14 15" key="1">
    <citation type="journal article" date="1992" name="Int. J. Syst. Bacteriol.">
        <title>Sphingobacterium antarcticus sp. nov. a Psychrotrophic Bacterium from the Soils of Schirmacher Oasis, Antarctica.</title>
        <authorList>
            <person name="Shivaji S."/>
            <person name="Ray M.K."/>
            <person name="Rao N.S."/>
            <person name="Saiserr L."/>
            <person name="Jagannadham M.V."/>
            <person name="Kumar G.S."/>
            <person name="Reddy G."/>
            <person name="Bhargava P.M."/>
        </authorList>
    </citation>
    <scope>NUCLEOTIDE SEQUENCE [LARGE SCALE GENOMIC DNA]</scope>
    <source>
        <strain evidence="14 15">4BY</strain>
    </source>
</reference>
<organism evidence="14 15">
    <name type="scientific">Pedobacter antarcticus 4BY</name>
    <dbReference type="NCBI Taxonomy" id="1358423"/>
    <lineage>
        <taxon>Bacteria</taxon>
        <taxon>Pseudomonadati</taxon>
        <taxon>Bacteroidota</taxon>
        <taxon>Sphingobacteriia</taxon>
        <taxon>Sphingobacteriales</taxon>
        <taxon>Sphingobacteriaceae</taxon>
        <taxon>Pedobacter</taxon>
    </lineage>
</organism>
<feature type="domain" description="TonB-dependent receptor-like beta-barrel" evidence="12">
    <location>
        <begin position="218"/>
        <end position="649"/>
    </location>
</feature>
<keyword evidence="5" id="KW-0732">Signal</keyword>
<dbReference type="Gene3D" id="2.40.170.20">
    <property type="entry name" value="TonB-dependent receptor, beta-barrel domain"/>
    <property type="match status" value="1"/>
</dbReference>
<dbReference type="InterPro" id="IPR012910">
    <property type="entry name" value="Plug_dom"/>
</dbReference>
<evidence type="ECO:0000256" key="11">
    <source>
        <dbReference type="RuleBase" id="RU003357"/>
    </source>
</evidence>
<keyword evidence="2 10" id="KW-0813">Transport</keyword>
<keyword evidence="9 10" id="KW-0998">Cell outer membrane</keyword>
<dbReference type="Proteomes" id="UP000028007">
    <property type="component" value="Unassembled WGS sequence"/>
</dbReference>
<dbReference type="AlphaFoldDB" id="A0A081PBG4"/>
<accession>A0A081PBG4</accession>
<dbReference type="OrthoDB" id="9782587at2"/>
<feature type="domain" description="TonB-dependent receptor plug" evidence="13">
    <location>
        <begin position="42"/>
        <end position="149"/>
    </location>
</feature>
<dbReference type="Pfam" id="PF07715">
    <property type="entry name" value="Plug"/>
    <property type="match status" value="1"/>
</dbReference>
<evidence type="ECO:0000313" key="14">
    <source>
        <dbReference type="EMBL" id="KEQ28037.1"/>
    </source>
</evidence>
<dbReference type="GO" id="GO:0009279">
    <property type="term" value="C:cell outer membrane"/>
    <property type="evidence" value="ECO:0007669"/>
    <property type="project" value="UniProtKB-SubCell"/>
</dbReference>
<keyword evidence="6 11" id="KW-0798">TonB box</keyword>
<dbReference type="Gene3D" id="2.170.130.10">
    <property type="entry name" value="TonB-dependent receptor, plug domain"/>
    <property type="match status" value="1"/>
</dbReference>
<dbReference type="PROSITE" id="PS52016">
    <property type="entry name" value="TONB_DEPENDENT_REC_3"/>
    <property type="match status" value="1"/>
</dbReference>
<sequence length="685" mass="75686">MKILAIILCCAGLQANSQIKSDTAHILNEITIRPYFSPQPLLRTTGAVAVIEPGQAALQPVKSFVPVMNTIAGVRMEERSPGSYRLSIRGSLLRSPFGIRNIKIYVEDFPLTDAGGNTYLNAMDITAAGNITVLKGPQSGIYGANSGGVVLLNPSALLTQDSLQLSAALSGGSFGLFRESIAIGKTGKNYSFNLQHSYQRSDGYRDNSAMKRNYTQLFQQWNYSSKANLSALLFYSDLAYRTPGGLTEAQFADNPAASRPAAGKIPGASEQRAGIYSKTLFGGITNQWDISSKFRQVTSVFASYTDFKNPFITNYEQRYESTLGLRTYVEYVENSTNLNWKFNLGFEHAKTHSDVRNYDNNQGTRGTIQKQDELNAAGTFGFAHINVDIFKRILIEFSASLNDYRYHYSSSFPKEIAQRKQVLDLQLMPRAAVSWLITPDLVWNASLSRGYSPPSLAEIRASDQVINTDLQPEKGWNLESGFKYIPAAGFFQLYFTAFSYRLSQAIVRRLNENDTEYFINAGGTRQNGLEASTSFFLLKDRKNGLIRKLTLRNAATFSHFRFAGYSNTNQDYSGKKLSGVPAFGLVSGLEGTLPQGFSTFIQHNYTSSIPLNDANTATAKAYHLLQMGINFRNTSIAGFPLEIFATADNILNERYSLGNDLNAAAGRYYNAAPLRNFSAGVKVSL</sequence>
<evidence type="ECO:0000256" key="5">
    <source>
        <dbReference type="ARBA" id="ARBA00022729"/>
    </source>
</evidence>
<comment type="caution">
    <text evidence="14">The sequence shown here is derived from an EMBL/GenBank/DDBJ whole genome shotgun (WGS) entry which is preliminary data.</text>
</comment>
<evidence type="ECO:0000256" key="6">
    <source>
        <dbReference type="ARBA" id="ARBA00023077"/>
    </source>
</evidence>
<comment type="subcellular location">
    <subcellularLocation>
        <location evidence="1 10">Cell outer membrane</location>
        <topology evidence="1 10">Multi-pass membrane protein</topology>
    </subcellularLocation>
</comment>
<dbReference type="GO" id="GO:0044718">
    <property type="term" value="P:siderophore transmembrane transport"/>
    <property type="evidence" value="ECO:0007669"/>
    <property type="project" value="TreeGrafter"/>
</dbReference>
<dbReference type="Pfam" id="PF00593">
    <property type="entry name" value="TonB_dep_Rec_b-barrel"/>
    <property type="match status" value="1"/>
</dbReference>
<dbReference type="SUPFAM" id="SSF56935">
    <property type="entry name" value="Porins"/>
    <property type="match status" value="1"/>
</dbReference>
<evidence type="ECO:0000256" key="1">
    <source>
        <dbReference type="ARBA" id="ARBA00004571"/>
    </source>
</evidence>
<dbReference type="PANTHER" id="PTHR30069:SF29">
    <property type="entry name" value="HEMOGLOBIN AND HEMOGLOBIN-HAPTOGLOBIN-BINDING PROTEIN 1-RELATED"/>
    <property type="match status" value="1"/>
</dbReference>
<keyword evidence="7 10" id="KW-0472">Membrane</keyword>
<evidence type="ECO:0000259" key="13">
    <source>
        <dbReference type="Pfam" id="PF07715"/>
    </source>
</evidence>
<proteinExistence type="inferred from homology"/>
<name>A0A081PBG4_9SPHI</name>
<keyword evidence="4 10" id="KW-0812">Transmembrane</keyword>
<evidence type="ECO:0000256" key="4">
    <source>
        <dbReference type="ARBA" id="ARBA00022692"/>
    </source>
</evidence>
<evidence type="ECO:0000256" key="10">
    <source>
        <dbReference type="PROSITE-ProRule" id="PRU01360"/>
    </source>
</evidence>
<dbReference type="InterPro" id="IPR036942">
    <property type="entry name" value="Beta-barrel_TonB_sf"/>
</dbReference>
<dbReference type="InterPro" id="IPR000531">
    <property type="entry name" value="Beta-barrel_TonB"/>
</dbReference>
<dbReference type="eggNOG" id="COG4771">
    <property type="taxonomic scope" value="Bacteria"/>
</dbReference>